<reference evidence="3" key="1">
    <citation type="submission" date="2025-08" db="UniProtKB">
        <authorList>
            <consortium name="RefSeq"/>
        </authorList>
    </citation>
    <scope>IDENTIFICATION</scope>
    <source>
        <tissue evidence="3">Leaf</tissue>
    </source>
</reference>
<organism evidence="2 3">
    <name type="scientific">Herrania umbratica</name>
    <dbReference type="NCBI Taxonomy" id="108875"/>
    <lineage>
        <taxon>Eukaryota</taxon>
        <taxon>Viridiplantae</taxon>
        <taxon>Streptophyta</taxon>
        <taxon>Embryophyta</taxon>
        <taxon>Tracheophyta</taxon>
        <taxon>Spermatophyta</taxon>
        <taxon>Magnoliopsida</taxon>
        <taxon>eudicotyledons</taxon>
        <taxon>Gunneridae</taxon>
        <taxon>Pentapetalae</taxon>
        <taxon>rosids</taxon>
        <taxon>malvids</taxon>
        <taxon>Malvales</taxon>
        <taxon>Malvaceae</taxon>
        <taxon>Byttnerioideae</taxon>
        <taxon>Herrania</taxon>
    </lineage>
</organism>
<protein>
    <submittedName>
        <fullName evidence="3">rRNA 2'-O-methyltransferase fibrillarin-like</fullName>
    </submittedName>
</protein>
<evidence type="ECO:0000313" key="2">
    <source>
        <dbReference type="Proteomes" id="UP000504621"/>
    </source>
</evidence>
<accession>A0A6J1AN02</accession>
<feature type="compositionally biased region" description="Gly residues" evidence="1">
    <location>
        <begin position="56"/>
        <end position="73"/>
    </location>
</feature>
<keyword evidence="2" id="KW-1185">Reference proteome</keyword>
<feature type="compositionally biased region" description="Gly residues" evidence="1">
    <location>
        <begin position="31"/>
        <end position="46"/>
    </location>
</feature>
<dbReference type="Proteomes" id="UP000504621">
    <property type="component" value="Unplaced"/>
</dbReference>
<gene>
    <name evidence="3" type="primary">LOC110419562</name>
</gene>
<dbReference type="GeneID" id="110419562"/>
<dbReference type="RefSeq" id="XP_021288333.1">
    <property type="nucleotide sequence ID" value="XM_021432658.1"/>
</dbReference>
<feature type="region of interest" description="Disordered" evidence="1">
    <location>
        <begin position="20"/>
        <end position="120"/>
    </location>
</feature>
<sequence>MDGLGLKFKPVLKPAKRLARLGPRLIRVGTGHPGGRRGNGTRGSRGGRAAPQGEPGLVGAGGGRVGPQGGTGTRGSRRRATGPQGGTGRGSRRRGGRAAGGTGTRPWEPEGAGRAAGRKA</sequence>
<name>A0A6J1AN02_9ROSI</name>
<evidence type="ECO:0000256" key="1">
    <source>
        <dbReference type="SAM" id="MobiDB-lite"/>
    </source>
</evidence>
<dbReference type="AlphaFoldDB" id="A0A6J1AN02"/>
<proteinExistence type="predicted"/>
<evidence type="ECO:0000313" key="3">
    <source>
        <dbReference type="RefSeq" id="XP_021288333.1"/>
    </source>
</evidence>